<evidence type="ECO:0000313" key="2">
    <source>
        <dbReference type="EMBL" id="KAL3510307.1"/>
    </source>
</evidence>
<name>A0ABD2YVR6_9GENT</name>
<evidence type="ECO:0000256" key="1">
    <source>
        <dbReference type="SAM" id="MobiDB-lite"/>
    </source>
</evidence>
<reference evidence="2 3" key="1">
    <citation type="submission" date="2024-11" db="EMBL/GenBank/DDBJ databases">
        <title>A near-complete genome assembly of Cinchona calisaya.</title>
        <authorList>
            <person name="Lian D.C."/>
            <person name="Zhao X.W."/>
            <person name="Wei L."/>
        </authorList>
    </citation>
    <scope>NUCLEOTIDE SEQUENCE [LARGE SCALE GENOMIC DNA]</scope>
    <source>
        <tissue evidence="2">Nenye</tissue>
    </source>
</reference>
<organism evidence="2 3">
    <name type="scientific">Cinchona calisaya</name>
    <dbReference type="NCBI Taxonomy" id="153742"/>
    <lineage>
        <taxon>Eukaryota</taxon>
        <taxon>Viridiplantae</taxon>
        <taxon>Streptophyta</taxon>
        <taxon>Embryophyta</taxon>
        <taxon>Tracheophyta</taxon>
        <taxon>Spermatophyta</taxon>
        <taxon>Magnoliopsida</taxon>
        <taxon>eudicotyledons</taxon>
        <taxon>Gunneridae</taxon>
        <taxon>Pentapetalae</taxon>
        <taxon>asterids</taxon>
        <taxon>lamiids</taxon>
        <taxon>Gentianales</taxon>
        <taxon>Rubiaceae</taxon>
        <taxon>Cinchonoideae</taxon>
        <taxon>Cinchoneae</taxon>
        <taxon>Cinchona</taxon>
    </lineage>
</organism>
<feature type="region of interest" description="Disordered" evidence="1">
    <location>
        <begin position="1"/>
        <end position="30"/>
    </location>
</feature>
<proteinExistence type="predicted"/>
<gene>
    <name evidence="2" type="ORF">ACH5RR_029708</name>
</gene>
<accession>A0ABD2YVR6</accession>
<protein>
    <recommendedName>
        <fullName evidence="4">Agmatinase</fullName>
    </recommendedName>
</protein>
<evidence type="ECO:0008006" key="4">
    <source>
        <dbReference type="Google" id="ProtNLM"/>
    </source>
</evidence>
<keyword evidence="3" id="KW-1185">Reference proteome</keyword>
<dbReference type="AlphaFoldDB" id="A0ABD2YVR6"/>
<dbReference type="EMBL" id="JBJUIK010000012">
    <property type="protein sequence ID" value="KAL3510307.1"/>
    <property type="molecule type" value="Genomic_DNA"/>
</dbReference>
<sequence length="129" mass="13643">MDDSSKGELIFNGDQAGRGSDPPLDRSGARYSCHDEMRGIPLWPFDETVLGASSDVVILGTPFDTGVLDASSDEIVPDASSDEGVLDATSDKVFLGAPIGPTNFCFRQGTHFRFLFCELGGGISHLSTG</sequence>
<comment type="caution">
    <text evidence="2">The sequence shown here is derived from an EMBL/GenBank/DDBJ whole genome shotgun (WGS) entry which is preliminary data.</text>
</comment>
<dbReference type="Proteomes" id="UP001630127">
    <property type="component" value="Unassembled WGS sequence"/>
</dbReference>
<evidence type="ECO:0000313" key="3">
    <source>
        <dbReference type="Proteomes" id="UP001630127"/>
    </source>
</evidence>